<dbReference type="EMBL" id="JADCKC010000002">
    <property type="protein sequence ID" value="MBE5037788.1"/>
    <property type="molecule type" value="Genomic_DNA"/>
</dbReference>
<keyword evidence="3" id="KW-1185">Reference proteome</keyword>
<protein>
    <recommendedName>
        <fullName evidence="1">ESAT-6-like protein</fullName>
    </recommendedName>
</protein>
<dbReference type="SUPFAM" id="SSF140453">
    <property type="entry name" value="EsxAB dimer-like"/>
    <property type="match status" value="1"/>
</dbReference>
<dbReference type="InterPro" id="IPR010310">
    <property type="entry name" value="T7SS_ESAT-6-like"/>
</dbReference>
<proteinExistence type="inferred from homology"/>
<comment type="caution">
    <text evidence="2">The sequence shown here is derived from an EMBL/GenBank/DDBJ whole genome shotgun (WGS) entry which is preliminary data.</text>
</comment>
<comment type="similarity">
    <text evidence="1">Belongs to the WXG100 family.</text>
</comment>
<dbReference type="Pfam" id="PF06013">
    <property type="entry name" value="WXG100"/>
    <property type="match status" value="1"/>
</dbReference>
<dbReference type="RefSeq" id="WP_193501394.1">
    <property type="nucleotide sequence ID" value="NZ_JADCKC010000002.1"/>
</dbReference>
<dbReference type="NCBIfam" id="TIGR03930">
    <property type="entry name" value="WXG100_ESAT6"/>
    <property type="match status" value="1"/>
</dbReference>
<evidence type="ECO:0000256" key="1">
    <source>
        <dbReference type="RuleBase" id="RU362001"/>
    </source>
</evidence>
<evidence type="ECO:0000313" key="3">
    <source>
        <dbReference type="Proteomes" id="UP000768567"/>
    </source>
</evidence>
<name>A0ABR9R3Q1_9FIRM</name>
<dbReference type="InterPro" id="IPR036689">
    <property type="entry name" value="ESAT-6-like_sf"/>
</dbReference>
<reference evidence="2 3" key="1">
    <citation type="submission" date="2020-10" db="EMBL/GenBank/DDBJ databases">
        <title>ChiBAC.</title>
        <authorList>
            <person name="Zenner C."/>
            <person name="Hitch T.C.A."/>
            <person name="Clavel T."/>
        </authorList>
    </citation>
    <scope>NUCLEOTIDE SEQUENCE [LARGE SCALE GENOMIC DNA]</scope>
    <source>
        <strain evidence="2 3">DSM 109015</strain>
    </source>
</reference>
<sequence length="105" mass="11824">MPSITLKVTPQQLKQTADEVTGLVQSLQTDFDSLQTTVSRTAYYWEGQAADGYRKSFASQKDDTDQMLERLREFPPMLLQMAGIYEDTEKANQALAAALPIDYID</sequence>
<gene>
    <name evidence="2" type="ORF">INF35_08320</name>
</gene>
<dbReference type="Proteomes" id="UP000768567">
    <property type="component" value="Unassembled WGS sequence"/>
</dbReference>
<evidence type="ECO:0000313" key="2">
    <source>
        <dbReference type="EMBL" id="MBE5037788.1"/>
    </source>
</evidence>
<dbReference type="Gene3D" id="1.10.287.1060">
    <property type="entry name" value="ESAT-6-like"/>
    <property type="match status" value="1"/>
</dbReference>
<organism evidence="2 3">
    <name type="scientific">Gemmiger gallinarum</name>
    <dbReference type="NCBI Taxonomy" id="2779354"/>
    <lineage>
        <taxon>Bacteria</taxon>
        <taxon>Bacillati</taxon>
        <taxon>Bacillota</taxon>
        <taxon>Clostridia</taxon>
        <taxon>Eubacteriales</taxon>
        <taxon>Gemmiger</taxon>
    </lineage>
</organism>
<accession>A0ABR9R3Q1</accession>